<keyword evidence="1" id="KW-0732">Signal</keyword>
<evidence type="ECO:0000313" key="2">
    <source>
        <dbReference type="EMBL" id="QWQ32198.1"/>
    </source>
</evidence>
<feature type="signal peptide" evidence="1">
    <location>
        <begin position="1"/>
        <end position="26"/>
    </location>
</feature>
<evidence type="ECO:0000256" key="1">
    <source>
        <dbReference type="SAM" id="SignalP"/>
    </source>
</evidence>
<dbReference type="EMBL" id="CP076460">
    <property type="protein sequence ID" value="QWQ32198.1"/>
    <property type="molecule type" value="Genomic_DNA"/>
</dbReference>
<dbReference type="AlphaFoldDB" id="A0A8F1SB29"/>
<dbReference type="KEGG" id="mnd:KOY48_05070"/>
<accession>A0A8F1SB29</accession>
<feature type="chain" id="PRO_5034969321" evidence="1">
    <location>
        <begin position="27"/>
        <end position="182"/>
    </location>
</feature>
<name>A0A8F1SB29_9BACT</name>
<protein>
    <submittedName>
        <fullName evidence="2">Uncharacterized protein</fullName>
    </submittedName>
</protein>
<gene>
    <name evidence="2" type="ORF">KOY48_05070</name>
</gene>
<sequence>MKKVTFYLASFLIASSLLVTPRAVEAQSVDATADSEIIKTLDRNCSSVRVAIKNIHTNDALTRVNVGQRYNSISTKLMARLNGRLAINKLDSSKLVNITNEFESTRLKFNSNYNDYDTAMTDLQRANCSNNVADYYQKLTVASDARNRLSEDVKVLDDLLVRYREEVQVVKGFAFWEVKWIG</sequence>
<organism evidence="2 3">
    <name type="scientific">Candidatus Minimicrobia naudis</name>
    <dbReference type="NCBI Taxonomy" id="2841263"/>
    <lineage>
        <taxon>Bacteria</taxon>
        <taxon>Candidatus Saccharimonadota</taxon>
        <taxon>Candidatus Saccharimonadota incertae sedis</taxon>
        <taxon>Candidatus Minimicrobia</taxon>
    </lineage>
</organism>
<dbReference type="Proteomes" id="UP000679129">
    <property type="component" value="Chromosome"/>
</dbReference>
<keyword evidence="3" id="KW-1185">Reference proteome</keyword>
<proteinExistence type="predicted"/>
<evidence type="ECO:0000313" key="3">
    <source>
        <dbReference type="Proteomes" id="UP000679129"/>
    </source>
</evidence>
<reference evidence="2" key="1">
    <citation type="submission" date="2021-06" db="EMBL/GenBank/DDBJ databases">
        <title>An adapted protocol for Saccharibacteria cultivation: two new species join this phylum of Candidate Phyla Radiations.</title>
        <authorList>
            <person name="Ibrahim A."/>
            <person name="Maatouk M."/>
            <person name="Zgheib R."/>
            <person name="Haddad G."/>
            <person name="Bou Khalil J."/>
            <person name="Raoult D."/>
            <person name="Bittar F."/>
        </authorList>
    </citation>
    <scope>NUCLEOTIDE SEQUENCE</scope>
    <source>
        <strain evidence="2">IHU1</strain>
    </source>
</reference>